<protein>
    <recommendedName>
        <fullName evidence="6">DUF1445 domain-containing protein</fullName>
    </recommendedName>
</protein>
<feature type="region of interest" description="Disordered" evidence="3">
    <location>
        <begin position="272"/>
        <end position="294"/>
    </location>
</feature>
<evidence type="ECO:0008006" key="6">
    <source>
        <dbReference type="Google" id="ProtNLM"/>
    </source>
</evidence>
<dbReference type="AlphaFoldDB" id="A0A1L9PW51"/>
<keyword evidence="2" id="KW-0456">Lyase</keyword>
<dbReference type="Pfam" id="PF07286">
    <property type="entry name" value="D-Glu_cyclase"/>
    <property type="match status" value="1"/>
</dbReference>
<sequence length="294" mass="31767">MDPEAEAKHTGTAARLQARRGEITGSNTGIATGVYCNLVVVPQEFAADFRQPCLRNPVCLPLLEQTDPGARKSKLAAGSDISTDIPRYNNYQDGKLHSAGVSNITAQWSDEHVGFLLGCSFTFEIGLAAADPRLTARNMAEGKAPPVYVTSVQLNPSGVFTGACMVVSMRWYRKDDIPRVRAVTARFSRQHGEPVAWGWEGAEYLGVADRLKAKAVDFGEWVEPVDGEVPVFWGCGVTGEIALRAAKIPGVSMTHYSGTMFVTDLTAEEVENRGPRLEPLSPAITEDARDNGLA</sequence>
<dbReference type="PANTHER" id="PTHR32022:SF10">
    <property type="entry name" value="D-GLUTAMATE CYCLASE, MITOCHONDRIAL"/>
    <property type="match status" value="1"/>
</dbReference>
<dbReference type="InterPro" id="IPR038021">
    <property type="entry name" value="Putative_hydro-lyase"/>
</dbReference>
<dbReference type="GeneID" id="63726072"/>
<evidence type="ECO:0000256" key="3">
    <source>
        <dbReference type="SAM" id="MobiDB-lite"/>
    </source>
</evidence>
<keyword evidence="5" id="KW-1185">Reference proteome</keyword>
<evidence type="ECO:0000313" key="5">
    <source>
        <dbReference type="Proteomes" id="UP000184073"/>
    </source>
</evidence>
<dbReference type="VEuPathDB" id="FungiDB:ASPVEDRAFT_32107"/>
<gene>
    <name evidence="4" type="ORF">ASPVEDRAFT_32107</name>
</gene>
<dbReference type="GO" id="GO:0047820">
    <property type="term" value="F:D-glutamate cyclase activity"/>
    <property type="evidence" value="ECO:0007669"/>
    <property type="project" value="TreeGrafter"/>
</dbReference>
<dbReference type="STRING" id="1036611.A0A1L9PW51"/>
<comment type="similarity">
    <text evidence="1">Belongs to the D-glutamate cyclase family.</text>
</comment>
<dbReference type="RefSeq" id="XP_040671510.1">
    <property type="nucleotide sequence ID" value="XM_040810561.1"/>
</dbReference>
<feature type="region of interest" description="Disordered" evidence="3">
    <location>
        <begin position="1"/>
        <end position="20"/>
    </location>
</feature>
<evidence type="ECO:0000256" key="1">
    <source>
        <dbReference type="ARBA" id="ARBA00007896"/>
    </source>
</evidence>
<dbReference type="GO" id="GO:0006536">
    <property type="term" value="P:glutamate metabolic process"/>
    <property type="evidence" value="ECO:0007669"/>
    <property type="project" value="TreeGrafter"/>
</dbReference>
<dbReference type="InterPro" id="IPR009906">
    <property type="entry name" value="D-Glu_cyclase"/>
</dbReference>
<dbReference type="EMBL" id="KV878133">
    <property type="protein sequence ID" value="OJJ05748.1"/>
    <property type="molecule type" value="Genomic_DNA"/>
</dbReference>
<name>A0A1L9PW51_ASPVE</name>
<dbReference type="SUPFAM" id="SSF160920">
    <property type="entry name" value="PSTPO5379-like"/>
    <property type="match status" value="1"/>
</dbReference>
<dbReference type="OrthoDB" id="10262538at2759"/>
<evidence type="ECO:0000256" key="2">
    <source>
        <dbReference type="ARBA" id="ARBA00023239"/>
    </source>
</evidence>
<proteinExistence type="inferred from homology"/>
<organism evidence="4 5">
    <name type="scientific">Aspergillus versicolor CBS 583.65</name>
    <dbReference type="NCBI Taxonomy" id="1036611"/>
    <lineage>
        <taxon>Eukaryota</taxon>
        <taxon>Fungi</taxon>
        <taxon>Dikarya</taxon>
        <taxon>Ascomycota</taxon>
        <taxon>Pezizomycotina</taxon>
        <taxon>Eurotiomycetes</taxon>
        <taxon>Eurotiomycetidae</taxon>
        <taxon>Eurotiales</taxon>
        <taxon>Aspergillaceae</taxon>
        <taxon>Aspergillus</taxon>
        <taxon>Aspergillus subgen. Nidulantes</taxon>
    </lineage>
</organism>
<dbReference type="PANTHER" id="PTHR32022">
    <property type="entry name" value="D-GLUTAMATE CYCLASE, MITOCHONDRIAL"/>
    <property type="match status" value="1"/>
</dbReference>
<dbReference type="Gene3D" id="3.40.1640.10">
    <property type="entry name" value="PSTPO5379-like"/>
    <property type="match status" value="1"/>
</dbReference>
<evidence type="ECO:0000313" key="4">
    <source>
        <dbReference type="EMBL" id="OJJ05748.1"/>
    </source>
</evidence>
<dbReference type="Proteomes" id="UP000184073">
    <property type="component" value="Unassembled WGS sequence"/>
</dbReference>
<reference evidence="5" key="1">
    <citation type="journal article" date="2017" name="Genome Biol.">
        <title>Comparative genomics reveals high biological diversity and specific adaptations in the industrially and medically important fungal genus Aspergillus.</title>
        <authorList>
            <person name="de Vries R.P."/>
            <person name="Riley R."/>
            <person name="Wiebenga A."/>
            <person name="Aguilar-Osorio G."/>
            <person name="Amillis S."/>
            <person name="Uchima C.A."/>
            <person name="Anderluh G."/>
            <person name="Asadollahi M."/>
            <person name="Askin M."/>
            <person name="Barry K."/>
            <person name="Battaglia E."/>
            <person name="Bayram O."/>
            <person name="Benocci T."/>
            <person name="Braus-Stromeyer S.A."/>
            <person name="Caldana C."/>
            <person name="Canovas D."/>
            <person name="Cerqueira G.C."/>
            <person name="Chen F."/>
            <person name="Chen W."/>
            <person name="Choi C."/>
            <person name="Clum A."/>
            <person name="Dos Santos R.A."/>
            <person name="Damasio A.R."/>
            <person name="Diallinas G."/>
            <person name="Emri T."/>
            <person name="Fekete E."/>
            <person name="Flipphi M."/>
            <person name="Freyberg S."/>
            <person name="Gallo A."/>
            <person name="Gournas C."/>
            <person name="Habgood R."/>
            <person name="Hainaut M."/>
            <person name="Harispe M.L."/>
            <person name="Henrissat B."/>
            <person name="Hilden K.S."/>
            <person name="Hope R."/>
            <person name="Hossain A."/>
            <person name="Karabika E."/>
            <person name="Karaffa L."/>
            <person name="Karanyi Z."/>
            <person name="Krasevec N."/>
            <person name="Kuo A."/>
            <person name="Kusch H."/>
            <person name="LaButti K."/>
            <person name="Lagendijk E.L."/>
            <person name="Lapidus A."/>
            <person name="Levasseur A."/>
            <person name="Lindquist E."/>
            <person name="Lipzen A."/>
            <person name="Logrieco A.F."/>
            <person name="MacCabe A."/>
            <person name="Maekelae M.R."/>
            <person name="Malavazi I."/>
            <person name="Melin P."/>
            <person name="Meyer V."/>
            <person name="Mielnichuk N."/>
            <person name="Miskei M."/>
            <person name="Molnar A.P."/>
            <person name="Mule G."/>
            <person name="Ngan C.Y."/>
            <person name="Orejas M."/>
            <person name="Orosz E."/>
            <person name="Ouedraogo J.P."/>
            <person name="Overkamp K.M."/>
            <person name="Park H.-S."/>
            <person name="Perrone G."/>
            <person name="Piumi F."/>
            <person name="Punt P.J."/>
            <person name="Ram A.F."/>
            <person name="Ramon A."/>
            <person name="Rauscher S."/>
            <person name="Record E."/>
            <person name="Riano-Pachon D.M."/>
            <person name="Robert V."/>
            <person name="Roehrig J."/>
            <person name="Ruller R."/>
            <person name="Salamov A."/>
            <person name="Salih N.S."/>
            <person name="Samson R.A."/>
            <person name="Sandor E."/>
            <person name="Sanguinetti M."/>
            <person name="Schuetze T."/>
            <person name="Sepcic K."/>
            <person name="Shelest E."/>
            <person name="Sherlock G."/>
            <person name="Sophianopoulou V."/>
            <person name="Squina F.M."/>
            <person name="Sun H."/>
            <person name="Susca A."/>
            <person name="Todd R.B."/>
            <person name="Tsang A."/>
            <person name="Unkles S.E."/>
            <person name="van de Wiele N."/>
            <person name="van Rossen-Uffink D."/>
            <person name="Oliveira J.V."/>
            <person name="Vesth T.C."/>
            <person name="Visser J."/>
            <person name="Yu J.-H."/>
            <person name="Zhou M."/>
            <person name="Andersen M.R."/>
            <person name="Archer D.B."/>
            <person name="Baker S.E."/>
            <person name="Benoit I."/>
            <person name="Brakhage A.A."/>
            <person name="Braus G.H."/>
            <person name="Fischer R."/>
            <person name="Frisvad J.C."/>
            <person name="Goldman G.H."/>
            <person name="Houbraken J."/>
            <person name="Oakley B."/>
            <person name="Pocsi I."/>
            <person name="Scazzocchio C."/>
            <person name="Seiboth B."/>
            <person name="vanKuyk P.A."/>
            <person name="Wortman J."/>
            <person name="Dyer P.S."/>
            <person name="Grigoriev I.V."/>
        </authorList>
    </citation>
    <scope>NUCLEOTIDE SEQUENCE [LARGE SCALE GENOMIC DNA]</scope>
    <source>
        <strain evidence="5">CBS 583.65</strain>
    </source>
</reference>
<dbReference type="Gene3D" id="3.30.2040.10">
    <property type="entry name" value="PSTPO5379-like domain"/>
    <property type="match status" value="1"/>
</dbReference>
<accession>A0A1L9PW51</accession>